<evidence type="ECO:0000313" key="6">
    <source>
        <dbReference type="WBParaSite" id="ACAC_0000619001-mRNA-1"/>
    </source>
</evidence>
<reference evidence="6" key="2">
    <citation type="submission" date="2017-02" db="UniProtKB">
        <authorList>
            <consortium name="WormBaseParasite"/>
        </authorList>
    </citation>
    <scope>IDENTIFICATION</scope>
</reference>
<dbReference type="GO" id="GO:0005739">
    <property type="term" value="C:mitochondrion"/>
    <property type="evidence" value="ECO:0007669"/>
    <property type="project" value="TreeGrafter"/>
</dbReference>
<dbReference type="GO" id="GO:0004322">
    <property type="term" value="F:ferroxidase activity"/>
    <property type="evidence" value="ECO:0007669"/>
    <property type="project" value="TreeGrafter"/>
</dbReference>
<accession>A0A0K0D7Z5</accession>
<dbReference type="PANTHER" id="PTHR16821">
    <property type="entry name" value="FRATAXIN"/>
    <property type="match status" value="1"/>
</dbReference>
<keyword evidence="2" id="KW-0813">Transport</keyword>
<evidence type="ECO:0000256" key="2">
    <source>
        <dbReference type="ARBA" id="ARBA00022496"/>
    </source>
</evidence>
<keyword evidence="4" id="KW-1133">Transmembrane helix</keyword>
<dbReference type="GO" id="GO:0006879">
    <property type="term" value="P:intracellular iron ion homeostasis"/>
    <property type="evidence" value="ECO:0007669"/>
    <property type="project" value="TreeGrafter"/>
</dbReference>
<feature type="transmembrane region" description="Helical" evidence="4">
    <location>
        <begin position="14"/>
        <end position="36"/>
    </location>
</feature>
<comment type="similarity">
    <text evidence="1">Belongs to the frataxin family.</text>
</comment>
<evidence type="ECO:0000256" key="1">
    <source>
        <dbReference type="ARBA" id="ARBA00008183"/>
    </source>
</evidence>
<dbReference type="SMART" id="SM01219">
    <property type="entry name" value="Frataxin_Cyay"/>
    <property type="match status" value="1"/>
</dbReference>
<sequence length="96" mass="11645">LYWNNFCRGRFEKFVLKVFCYLLIYMLIFVLGTYVINKQTPNRQLWLSSPVSGPKRFDLVNDRWIYSHDKETLDSLLTREFRTIFVTDDIDFRGHI</sequence>
<dbReference type="Proteomes" id="UP000035642">
    <property type="component" value="Unassembled WGS sequence"/>
</dbReference>
<name>A0A0K0D7Z5_ANGCA</name>
<keyword evidence="4" id="KW-0472">Membrane</keyword>
<organism evidence="5 6">
    <name type="scientific">Angiostrongylus cantonensis</name>
    <name type="common">Rat lungworm</name>
    <dbReference type="NCBI Taxonomy" id="6313"/>
    <lineage>
        <taxon>Eukaryota</taxon>
        <taxon>Metazoa</taxon>
        <taxon>Ecdysozoa</taxon>
        <taxon>Nematoda</taxon>
        <taxon>Chromadorea</taxon>
        <taxon>Rhabditida</taxon>
        <taxon>Rhabditina</taxon>
        <taxon>Rhabditomorpha</taxon>
        <taxon>Strongyloidea</taxon>
        <taxon>Metastrongylidae</taxon>
        <taxon>Angiostrongylus</taxon>
    </lineage>
</organism>
<keyword evidence="2" id="KW-0410">Iron transport</keyword>
<dbReference type="PANTHER" id="PTHR16821:SF2">
    <property type="entry name" value="FRATAXIN, MITOCHONDRIAL"/>
    <property type="match status" value="1"/>
</dbReference>
<dbReference type="PRINTS" id="PR00904">
    <property type="entry name" value="FRATAXIN"/>
</dbReference>
<evidence type="ECO:0000313" key="5">
    <source>
        <dbReference type="Proteomes" id="UP000035642"/>
    </source>
</evidence>
<evidence type="ECO:0000256" key="3">
    <source>
        <dbReference type="ARBA" id="ARBA00023004"/>
    </source>
</evidence>
<dbReference type="SUPFAM" id="SSF55387">
    <property type="entry name" value="Frataxin/Nqo15-like"/>
    <property type="match status" value="1"/>
</dbReference>
<dbReference type="STRING" id="6313.A0A0K0D7Z5"/>
<dbReference type="InterPro" id="IPR020895">
    <property type="entry name" value="Frataxin_CS"/>
</dbReference>
<dbReference type="GO" id="GO:0008199">
    <property type="term" value="F:ferric iron binding"/>
    <property type="evidence" value="ECO:0007669"/>
    <property type="project" value="InterPro"/>
</dbReference>
<reference evidence="5" key="1">
    <citation type="submission" date="2012-09" db="EMBL/GenBank/DDBJ databases">
        <authorList>
            <person name="Martin A.A."/>
        </authorList>
    </citation>
    <scope>NUCLEOTIDE SEQUENCE</scope>
</reference>
<dbReference type="WBParaSite" id="ACAC_0000619001-mRNA-1">
    <property type="protein sequence ID" value="ACAC_0000619001-mRNA-1"/>
    <property type="gene ID" value="ACAC_0000619001"/>
</dbReference>
<dbReference type="InterPro" id="IPR036524">
    <property type="entry name" value="Frataxin/CyaY_sf"/>
</dbReference>
<dbReference type="InterPro" id="IPR002908">
    <property type="entry name" value="Frataxin/CyaY"/>
</dbReference>
<keyword evidence="4" id="KW-0812">Transmembrane</keyword>
<keyword evidence="2" id="KW-0406">Ion transport</keyword>
<keyword evidence="5" id="KW-1185">Reference proteome</keyword>
<dbReference type="PROSITE" id="PS50810">
    <property type="entry name" value="FRATAXIN_2"/>
    <property type="match status" value="1"/>
</dbReference>
<dbReference type="GO" id="GO:0034986">
    <property type="term" value="F:iron chaperone activity"/>
    <property type="evidence" value="ECO:0007669"/>
    <property type="project" value="TreeGrafter"/>
</dbReference>
<dbReference type="GO" id="GO:0008198">
    <property type="term" value="F:ferrous iron binding"/>
    <property type="evidence" value="ECO:0007669"/>
    <property type="project" value="TreeGrafter"/>
</dbReference>
<proteinExistence type="inferred from homology"/>
<protein>
    <submittedName>
        <fullName evidence="6">Nucleotid_trans domain-containing protein</fullName>
    </submittedName>
</protein>
<dbReference type="GO" id="GO:0051537">
    <property type="term" value="F:2 iron, 2 sulfur cluster binding"/>
    <property type="evidence" value="ECO:0007669"/>
    <property type="project" value="TreeGrafter"/>
</dbReference>
<dbReference type="PROSITE" id="PS01344">
    <property type="entry name" value="FRATAXIN_1"/>
    <property type="match status" value="1"/>
</dbReference>
<evidence type="ECO:0000256" key="4">
    <source>
        <dbReference type="SAM" id="Phobius"/>
    </source>
</evidence>
<dbReference type="GO" id="GO:0016226">
    <property type="term" value="P:iron-sulfur cluster assembly"/>
    <property type="evidence" value="ECO:0007669"/>
    <property type="project" value="InterPro"/>
</dbReference>
<keyword evidence="3" id="KW-0408">Iron</keyword>
<dbReference type="Gene3D" id="3.30.920.10">
    <property type="entry name" value="Frataxin/CyaY"/>
    <property type="match status" value="1"/>
</dbReference>
<dbReference type="GO" id="GO:0006826">
    <property type="term" value="P:iron ion transport"/>
    <property type="evidence" value="ECO:0007669"/>
    <property type="project" value="UniProtKB-KW"/>
</dbReference>
<dbReference type="Pfam" id="PF01491">
    <property type="entry name" value="Frataxin_Cyay"/>
    <property type="match status" value="1"/>
</dbReference>
<dbReference type="AlphaFoldDB" id="A0A0K0D7Z5"/>